<evidence type="ECO:0000313" key="7">
    <source>
        <dbReference type="EMBL" id="AAZ98211.1"/>
    </source>
</evidence>
<feature type="domain" description="GFO/IDH/MocA-like oxidoreductase" evidence="6">
    <location>
        <begin position="157"/>
        <end position="275"/>
    </location>
</feature>
<dbReference type="Proteomes" id="UP000008291">
    <property type="component" value="Chromosome"/>
</dbReference>
<organism evidence="7 8">
    <name type="scientific">Thiobacillus denitrificans (strain ATCC 25259 / T1)</name>
    <dbReference type="NCBI Taxonomy" id="292415"/>
    <lineage>
        <taxon>Bacteria</taxon>
        <taxon>Pseudomonadati</taxon>
        <taxon>Pseudomonadota</taxon>
        <taxon>Betaproteobacteria</taxon>
        <taxon>Nitrosomonadales</taxon>
        <taxon>Thiobacillaceae</taxon>
        <taxon>Thiobacillus</taxon>
    </lineage>
</organism>
<evidence type="ECO:0000259" key="5">
    <source>
        <dbReference type="Pfam" id="PF01408"/>
    </source>
</evidence>
<keyword evidence="4" id="KW-0812">Transmembrane</keyword>
<dbReference type="GO" id="GO:0016491">
    <property type="term" value="F:oxidoreductase activity"/>
    <property type="evidence" value="ECO:0007669"/>
    <property type="project" value="UniProtKB-KW"/>
</dbReference>
<keyword evidence="4" id="KW-1133">Transmembrane helix</keyword>
<evidence type="ECO:0000256" key="2">
    <source>
        <dbReference type="ARBA" id="ARBA00023002"/>
    </source>
</evidence>
<comment type="similarity">
    <text evidence="1">Belongs to the Gfo/Idh/MocA family.</text>
</comment>
<dbReference type="SUPFAM" id="SSF55347">
    <property type="entry name" value="Glyceraldehyde-3-phosphate dehydrogenase-like, C-terminal domain"/>
    <property type="match status" value="1"/>
</dbReference>
<dbReference type="InterPro" id="IPR008354">
    <property type="entry name" value="Glc-Fru_OxRdtase_bac"/>
</dbReference>
<dbReference type="InterPro" id="IPR050984">
    <property type="entry name" value="Gfo/Idh/MocA_domain"/>
</dbReference>
<dbReference type="PANTHER" id="PTHR22604:SF105">
    <property type="entry name" value="TRANS-1,2-DIHYDROBENZENE-1,2-DIOL DEHYDROGENASE"/>
    <property type="match status" value="1"/>
</dbReference>
<dbReference type="SUPFAM" id="SSF51735">
    <property type="entry name" value="NAD(P)-binding Rossmann-fold domains"/>
    <property type="match status" value="1"/>
</dbReference>
<dbReference type="EMBL" id="CP000116">
    <property type="protein sequence ID" value="AAZ98211.1"/>
    <property type="molecule type" value="Genomic_DNA"/>
</dbReference>
<protein>
    <submittedName>
        <fullName evidence="7">Putative glucose-fructose oxidoreductase oxidoreductase protein</fullName>
    </submittedName>
</protein>
<name>Q3SGN6_THIDA</name>
<dbReference type="AlphaFoldDB" id="Q3SGN6"/>
<keyword evidence="2" id="KW-0560">Oxidoreductase</keyword>
<dbReference type="InterPro" id="IPR036291">
    <property type="entry name" value="NAD(P)-bd_dom_sf"/>
</dbReference>
<dbReference type="PANTHER" id="PTHR22604">
    <property type="entry name" value="OXIDOREDUCTASES"/>
    <property type="match status" value="1"/>
</dbReference>
<proteinExistence type="inferred from homology"/>
<feature type="compositionally biased region" description="Basic and acidic residues" evidence="3">
    <location>
        <begin position="358"/>
        <end position="388"/>
    </location>
</feature>
<feature type="region of interest" description="Disordered" evidence="3">
    <location>
        <begin position="356"/>
        <end position="388"/>
    </location>
</feature>
<dbReference type="InterPro" id="IPR055170">
    <property type="entry name" value="GFO_IDH_MocA-like_dom"/>
</dbReference>
<dbReference type="GO" id="GO:0000166">
    <property type="term" value="F:nucleotide binding"/>
    <property type="evidence" value="ECO:0007669"/>
    <property type="project" value="InterPro"/>
</dbReference>
<evidence type="ECO:0000256" key="3">
    <source>
        <dbReference type="SAM" id="MobiDB-lite"/>
    </source>
</evidence>
<dbReference type="Gene3D" id="3.40.50.720">
    <property type="entry name" value="NAD(P)-binding Rossmann-like Domain"/>
    <property type="match status" value="1"/>
</dbReference>
<dbReference type="OrthoDB" id="9793050at2"/>
<accession>Q3SGN6</accession>
<sequence length="388" mass="42574">MARTSKRAATAPGVKAAPRRGRKIRYAVVGLGYIAQIAVLPAFAQAAKNAELAALVSDDPVKLKKLAKQYGVPRVASYAEYDALLASGEIDAVYIALPNHLHLDYTLRAARAGVHVLCEKPMAVTEAECRRMTRECEKRGVKLMIAYRLHFEKANLAAAELVNSGKLGDARIFNSVFTMQVNDPDNIRLQDETGGGVLYDIGVYCINAARYLFRDEPTEVFAATARKPDARFDEVEEMASALMRFPGDRLASFTASFGAARGSSYEVVGTKGSLRVAPAYGYAEDLKHVVTIGGKTRERVFPRGDQFAPQLLYFSDCILQDRTPEPSGEEGRLDVRIIEALYRSAKIGKLVRLAPAGKVERPDSDQERSRPPIDKPRLVRARAPSDKG</sequence>
<evidence type="ECO:0000313" key="8">
    <source>
        <dbReference type="Proteomes" id="UP000008291"/>
    </source>
</evidence>
<dbReference type="HOGENOM" id="CLU_023194_5_1_4"/>
<keyword evidence="8" id="KW-1185">Reference proteome</keyword>
<dbReference type="STRING" id="292415.Tbd_2258"/>
<dbReference type="RefSeq" id="WP_011312770.1">
    <property type="nucleotide sequence ID" value="NC_007404.1"/>
</dbReference>
<feature type="domain" description="Gfo/Idh/MocA-like oxidoreductase N-terminal" evidence="5">
    <location>
        <begin position="24"/>
        <end position="147"/>
    </location>
</feature>
<dbReference type="Gene3D" id="3.30.360.10">
    <property type="entry name" value="Dihydrodipicolinate Reductase, domain 2"/>
    <property type="match status" value="1"/>
</dbReference>
<evidence type="ECO:0000256" key="1">
    <source>
        <dbReference type="ARBA" id="ARBA00010928"/>
    </source>
</evidence>
<evidence type="ECO:0000259" key="6">
    <source>
        <dbReference type="Pfam" id="PF22725"/>
    </source>
</evidence>
<evidence type="ECO:0000256" key="4">
    <source>
        <dbReference type="SAM" id="Phobius"/>
    </source>
</evidence>
<dbReference type="PRINTS" id="PR01775">
    <property type="entry name" value="GLFROXRDTASE"/>
</dbReference>
<dbReference type="Pfam" id="PF01408">
    <property type="entry name" value="GFO_IDH_MocA"/>
    <property type="match status" value="1"/>
</dbReference>
<gene>
    <name evidence="7" type="ordered locus">Tbd_2258</name>
</gene>
<feature type="transmembrane region" description="Helical" evidence="4">
    <location>
        <begin position="24"/>
        <end position="44"/>
    </location>
</feature>
<dbReference type="KEGG" id="tbd:Tbd_2258"/>
<reference evidence="7 8" key="1">
    <citation type="journal article" date="2006" name="J. Bacteriol.">
        <title>The genome sequence of the obligately chemolithoautotrophic, facultatively anaerobic bacterium Thiobacillus denitrificans.</title>
        <authorList>
            <person name="Beller H.R."/>
            <person name="Chain P.S."/>
            <person name="Letain T.E."/>
            <person name="Chakicherla A."/>
            <person name="Larimer F.W."/>
            <person name="Richardson P.M."/>
            <person name="Coleman M.A."/>
            <person name="Wood A.P."/>
            <person name="Kelly D.P."/>
        </authorList>
    </citation>
    <scope>NUCLEOTIDE SEQUENCE [LARGE SCALE GENOMIC DNA]</scope>
    <source>
        <strain evidence="7 8">ATCC 25259</strain>
    </source>
</reference>
<dbReference type="Pfam" id="PF22725">
    <property type="entry name" value="GFO_IDH_MocA_C3"/>
    <property type="match status" value="1"/>
</dbReference>
<keyword evidence="4" id="KW-0472">Membrane</keyword>
<dbReference type="eggNOG" id="COG0673">
    <property type="taxonomic scope" value="Bacteria"/>
</dbReference>
<dbReference type="InterPro" id="IPR000683">
    <property type="entry name" value="Gfo/Idh/MocA-like_OxRdtase_N"/>
</dbReference>